<dbReference type="PROSITE" id="PS50896">
    <property type="entry name" value="LISH"/>
    <property type="match status" value="1"/>
</dbReference>
<organism evidence="5">
    <name type="scientific">Amphimedon queenslandica</name>
    <name type="common">Sponge</name>
    <dbReference type="NCBI Taxonomy" id="400682"/>
    <lineage>
        <taxon>Eukaryota</taxon>
        <taxon>Metazoa</taxon>
        <taxon>Porifera</taxon>
        <taxon>Demospongiae</taxon>
        <taxon>Heteroscleromorpha</taxon>
        <taxon>Haplosclerida</taxon>
        <taxon>Niphatidae</taxon>
        <taxon>Amphimedon</taxon>
    </lineage>
</organism>
<keyword evidence="1" id="KW-0880">Kelch repeat</keyword>
<dbReference type="AlphaFoldDB" id="A0A1X7V5L0"/>
<sequence>MAASSSKFKEENSSSGNVTRLSYDVVEWSSYSPGYHPKLIKENKPDDLTSRWLSESGRPPQHVTLQLSHPAIVTEAVFGKYCRPHACNVHKLKIMGGMNSEYLVRLAEGELKNDGCSETIALRHTLKNGPFPCLYVKIVLLDTWGQTNFSLWHVDLLGITDPSIVKGAAHRLKEFQQEEAVRLCLKHLRQNDYQEAFASLQKQAHLDLEHPLLTELHHELVQEGDYTKAELIFTRAVSDGLLDSHIKEQPLQAIWEMIEDKSCEVNSWPCARGGHQLCLDVNAQLIYLFGGWDGIQELSDFWVFNINGKQWKCLSRDTTQQGGPSPRSCHKMCLDAENQIIYVIGRYLNQDTRTSLFTITVPGDFYSYSIQTGKWEELSSDTHADGGPKLIYDHQISFNPVNKTVYLFGGRVITSYLQEGVGDDHIFSGLYAYQCLERKWVCLRPDYTKKDLLTYPDQMKPRMAHTMVLCREKQMLYIIGGQREKESLCDMWQYNISSDTTLLLTDGSNQHQPAAGYTVRATFEPSNSELYLHMGISRRETASSSEDSNSNSIWVYTTETKKWSKVTSISPSPCPRYAYQLVYDPTNNTHYLFGGNPGTPSASSLRLNDMWTMKIKRQTRENLLQKCVYTIRKQKYNELTRVDPSDALRYLQTTLAECVNHNNPAHSQEFRSLTSQLFSEVDSLPSVREIRSQLFDKISSLFPPTLSQPRADLINFIDY</sequence>
<dbReference type="SMART" id="SM00667">
    <property type="entry name" value="LisH"/>
    <property type="match status" value="1"/>
</dbReference>
<dbReference type="EnsemblMetazoa" id="XM_003385540.3">
    <property type="protein sequence ID" value="XP_003385588.1"/>
    <property type="gene ID" value="LOC100631611"/>
</dbReference>
<evidence type="ECO:0000259" key="3">
    <source>
        <dbReference type="Pfam" id="PF06588"/>
    </source>
</evidence>
<reference evidence="6" key="1">
    <citation type="journal article" date="2010" name="Nature">
        <title>The Amphimedon queenslandica genome and the evolution of animal complexity.</title>
        <authorList>
            <person name="Srivastava M."/>
            <person name="Simakov O."/>
            <person name="Chapman J."/>
            <person name="Fahey B."/>
            <person name="Gauthier M.E."/>
            <person name="Mitros T."/>
            <person name="Richards G.S."/>
            <person name="Conaco C."/>
            <person name="Dacre M."/>
            <person name="Hellsten U."/>
            <person name="Larroux C."/>
            <person name="Putnam N.H."/>
            <person name="Stanke M."/>
            <person name="Adamska M."/>
            <person name="Darling A."/>
            <person name="Degnan S.M."/>
            <person name="Oakley T.H."/>
            <person name="Plachetzki D.C."/>
            <person name="Zhai Y."/>
            <person name="Adamski M."/>
            <person name="Calcino A."/>
            <person name="Cummins S.F."/>
            <person name="Goodstein D.M."/>
            <person name="Harris C."/>
            <person name="Jackson D.J."/>
            <person name="Leys S.P."/>
            <person name="Shu S."/>
            <person name="Woodcroft B.J."/>
            <person name="Vervoort M."/>
            <person name="Kosik K.S."/>
            <person name="Manning G."/>
            <person name="Degnan B.M."/>
            <person name="Rokhsar D.S."/>
        </authorList>
    </citation>
    <scope>NUCLEOTIDE SEQUENCE [LARGE SCALE GENOMIC DNA]</scope>
</reference>
<evidence type="ECO:0000256" key="2">
    <source>
        <dbReference type="ARBA" id="ARBA00022737"/>
    </source>
</evidence>
<dbReference type="SUPFAM" id="SSF117281">
    <property type="entry name" value="Kelch motif"/>
    <property type="match status" value="1"/>
</dbReference>
<dbReference type="Gene3D" id="2.60.120.260">
    <property type="entry name" value="Galactose-binding domain-like"/>
    <property type="match status" value="1"/>
</dbReference>
<proteinExistence type="predicted"/>
<dbReference type="Pfam" id="PF06588">
    <property type="entry name" value="Muskelin_N"/>
    <property type="match status" value="1"/>
</dbReference>
<dbReference type="GO" id="GO:0005737">
    <property type="term" value="C:cytoplasm"/>
    <property type="evidence" value="ECO:0007669"/>
    <property type="project" value="TreeGrafter"/>
</dbReference>
<dbReference type="PANTHER" id="PTHR15526">
    <property type="entry name" value="MUSKELIN"/>
    <property type="match status" value="1"/>
</dbReference>
<dbReference type="SUPFAM" id="SSF49785">
    <property type="entry name" value="Galactose-binding domain-like"/>
    <property type="match status" value="1"/>
</dbReference>
<evidence type="ECO:0000256" key="1">
    <source>
        <dbReference type="ARBA" id="ARBA00022441"/>
    </source>
</evidence>
<dbReference type="KEGG" id="aqu:100631611"/>
<dbReference type="PANTHER" id="PTHR15526:SF5">
    <property type="entry name" value="MUSKELIN"/>
    <property type="match status" value="1"/>
</dbReference>
<dbReference type="OMA" id="NKQDYKH"/>
<feature type="domain" description="Muskelin N-terminal" evidence="3">
    <location>
        <begin position="19"/>
        <end position="211"/>
    </location>
</feature>
<name>A0A1X7V5L0_AMPQE</name>
<gene>
    <name evidence="5" type="primary">100631611</name>
</gene>
<evidence type="ECO:0000313" key="6">
    <source>
        <dbReference type="Proteomes" id="UP000007879"/>
    </source>
</evidence>
<protein>
    <submittedName>
        <fullName evidence="5">Uncharacterized protein</fullName>
    </submittedName>
</protein>
<accession>A0A1X7V5L0</accession>
<dbReference type="Gene3D" id="2.120.10.80">
    <property type="entry name" value="Kelch-type beta propeller"/>
    <property type="match status" value="2"/>
</dbReference>
<dbReference type="eggNOG" id="KOG2437">
    <property type="taxonomic scope" value="Eukaryota"/>
</dbReference>
<dbReference type="Pfam" id="PF24981">
    <property type="entry name" value="Beta-prop_ATRN-LZTR1"/>
    <property type="match status" value="1"/>
</dbReference>
<keyword evidence="6" id="KW-1185">Reference proteome</keyword>
<dbReference type="EnsemblMetazoa" id="Aqu2.1.35256_001">
    <property type="protein sequence ID" value="Aqu2.1.35256_001"/>
    <property type="gene ID" value="Aqu2.1.35256"/>
</dbReference>
<dbReference type="InterPro" id="IPR006594">
    <property type="entry name" value="LisH"/>
</dbReference>
<dbReference type="InterPro" id="IPR008979">
    <property type="entry name" value="Galactose-bd-like_sf"/>
</dbReference>
<evidence type="ECO:0000259" key="4">
    <source>
        <dbReference type="Pfam" id="PF24981"/>
    </source>
</evidence>
<dbReference type="STRING" id="400682.A0A1X7V5L0"/>
<dbReference type="InParanoid" id="A0A1X7V5L0"/>
<dbReference type="InterPro" id="IPR015915">
    <property type="entry name" value="Kelch-typ_b-propeller"/>
</dbReference>
<dbReference type="InterPro" id="IPR010565">
    <property type="entry name" value="Muskelin_N"/>
</dbReference>
<dbReference type="InterPro" id="IPR056737">
    <property type="entry name" value="Beta-prop_ATRN-MKLN-like"/>
</dbReference>
<evidence type="ECO:0000313" key="5">
    <source>
        <dbReference type="EnsemblMetazoa" id="Aqu2.1.35256_001"/>
    </source>
</evidence>
<dbReference type="Pfam" id="PF24681">
    <property type="entry name" value="Kelch_KLHDC2_KLHL20_DRC7"/>
    <property type="match status" value="1"/>
</dbReference>
<dbReference type="InterPro" id="IPR052456">
    <property type="entry name" value="CTLH_complex_component"/>
</dbReference>
<dbReference type="OrthoDB" id="10052615at2759"/>
<reference evidence="5" key="2">
    <citation type="submission" date="2017-05" db="UniProtKB">
        <authorList>
            <consortium name="EnsemblMetazoa"/>
        </authorList>
    </citation>
    <scope>IDENTIFICATION</scope>
</reference>
<feature type="domain" description="Attractin/MKLN-like beta-propeller" evidence="4">
    <location>
        <begin position="458"/>
        <end position="616"/>
    </location>
</feature>
<dbReference type="Proteomes" id="UP000007879">
    <property type="component" value="Unassembled WGS sequence"/>
</dbReference>
<keyword evidence="2" id="KW-0677">Repeat</keyword>